<evidence type="ECO:0000313" key="6">
    <source>
        <dbReference type="Proteomes" id="UP000664317"/>
    </source>
</evidence>
<dbReference type="InterPro" id="IPR050216">
    <property type="entry name" value="LRR_domain-containing"/>
</dbReference>
<protein>
    <submittedName>
        <fullName evidence="5">Leucine-rich repeat domain-containing protein</fullName>
    </submittedName>
</protein>
<evidence type="ECO:0000256" key="1">
    <source>
        <dbReference type="ARBA" id="ARBA00022614"/>
    </source>
</evidence>
<evidence type="ECO:0000259" key="4">
    <source>
        <dbReference type="Pfam" id="PF23598"/>
    </source>
</evidence>
<organism evidence="5 6">
    <name type="scientific">Algoriphagus oliviformis</name>
    <dbReference type="NCBI Taxonomy" id="2811231"/>
    <lineage>
        <taxon>Bacteria</taxon>
        <taxon>Pseudomonadati</taxon>
        <taxon>Bacteroidota</taxon>
        <taxon>Cytophagia</taxon>
        <taxon>Cytophagales</taxon>
        <taxon>Cyclobacteriaceae</taxon>
        <taxon>Algoriphagus</taxon>
    </lineage>
</organism>
<feature type="signal peptide" evidence="3">
    <location>
        <begin position="1"/>
        <end position="21"/>
    </location>
</feature>
<dbReference type="Gene3D" id="3.80.10.10">
    <property type="entry name" value="Ribonuclease Inhibitor"/>
    <property type="match status" value="1"/>
</dbReference>
<keyword evidence="6" id="KW-1185">Reference proteome</keyword>
<accession>A0ABS3C453</accession>
<name>A0ABS3C453_9BACT</name>
<dbReference type="PROSITE" id="PS51450">
    <property type="entry name" value="LRR"/>
    <property type="match status" value="2"/>
</dbReference>
<dbReference type="InterPro" id="IPR032675">
    <property type="entry name" value="LRR_dom_sf"/>
</dbReference>
<dbReference type="Proteomes" id="UP000664317">
    <property type="component" value="Unassembled WGS sequence"/>
</dbReference>
<dbReference type="InterPro" id="IPR055414">
    <property type="entry name" value="LRR_R13L4/SHOC2-like"/>
</dbReference>
<evidence type="ECO:0000256" key="2">
    <source>
        <dbReference type="ARBA" id="ARBA00022737"/>
    </source>
</evidence>
<dbReference type="SUPFAM" id="SSF52058">
    <property type="entry name" value="L domain-like"/>
    <property type="match status" value="1"/>
</dbReference>
<sequence length="144" mass="16548">MKVFCVLIFFVICGCVGVRNASTDYPVIYKDLEKALKNRGKVIALSLAGSDLKDFPMLILELENLEYLNLSLNEISSLPKDINKLEKLKTLDLMGNRIEELPVELSCLKNLRRVNIAYNPVLEEDLRFLKESLLDCLFIYYLEL</sequence>
<dbReference type="PANTHER" id="PTHR48051:SF1">
    <property type="entry name" value="RAS SUPPRESSOR PROTEIN 1"/>
    <property type="match status" value="1"/>
</dbReference>
<dbReference type="Pfam" id="PF23598">
    <property type="entry name" value="LRR_14"/>
    <property type="match status" value="1"/>
</dbReference>
<dbReference type="RefSeq" id="WP_206578512.1">
    <property type="nucleotide sequence ID" value="NZ_JAFKCT010000004.1"/>
</dbReference>
<dbReference type="SMART" id="SM00369">
    <property type="entry name" value="LRR_TYP"/>
    <property type="match status" value="2"/>
</dbReference>
<keyword evidence="2" id="KW-0677">Repeat</keyword>
<dbReference type="PANTHER" id="PTHR48051">
    <property type="match status" value="1"/>
</dbReference>
<evidence type="ECO:0000313" key="5">
    <source>
        <dbReference type="EMBL" id="MBN7811742.1"/>
    </source>
</evidence>
<keyword evidence="1" id="KW-0433">Leucine-rich repeat</keyword>
<gene>
    <name evidence="5" type="ORF">J0A68_12340</name>
</gene>
<reference evidence="5 6" key="1">
    <citation type="submission" date="2021-03" db="EMBL/GenBank/DDBJ databases">
        <title>novel species isolated from a fishpond in China.</title>
        <authorList>
            <person name="Lu H."/>
            <person name="Cai Z."/>
        </authorList>
    </citation>
    <scope>NUCLEOTIDE SEQUENCE [LARGE SCALE GENOMIC DNA]</scope>
    <source>
        <strain evidence="5 6">H41</strain>
    </source>
</reference>
<feature type="chain" id="PRO_5045442794" evidence="3">
    <location>
        <begin position="22"/>
        <end position="144"/>
    </location>
</feature>
<keyword evidence="3" id="KW-0732">Signal</keyword>
<feature type="domain" description="Disease resistance R13L4/SHOC-2-like LRR" evidence="4">
    <location>
        <begin position="59"/>
        <end position="119"/>
    </location>
</feature>
<evidence type="ECO:0000256" key="3">
    <source>
        <dbReference type="SAM" id="SignalP"/>
    </source>
</evidence>
<dbReference type="InterPro" id="IPR003591">
    <property type="entry name" value="Leu-rich_rpt_typical-subtyp"/>
</dbReference>
<dbReference type="PROSITE" id="PS51257">
    <property type="entry name" value="PROKAR_LIPOPROTEIN"/>
    <property type="match status" value="1"/>
</dbReference>
<dbReference type="InterPro" id="IPR001611">
    <property type="entry name" value="Leu-rich_rpt"/>
</dbReference>
<comment type="caution">
    <text evidence="5">The sequence shown here is derived from an EMBL/GenBank/DDBJ whole genome shotgun (WGS) entry which is preliminary data.</text>
</comment>
<proteinExistence type="predicted"/>
<dbReference type="EMBL" id="JAFKCT010000004">
    <property type="protein sequence ID" value="MBN7811742.1"/>
    <property type="molecule type" value="Genomic_DNA"/>
</dbReference>